<organism evidence="7 8">
    <name type="scientific">Vreelandella zhuhanensis</name>
    <dbReference type="NCBI Taxonomy" id="2684210"/>
    <lineage>
        <taxon>Bacteria</taxon>
        <taxon>Pseudomonadati</taxon>
        <taxon>Pseudomonadota</taxon>
        <taxon>Gammaproteobacteria</taxon>
        <taxon>Oceanospirillales</taxon>
        <taxon>Halomonadaceae</taxon>
        <taxon>Vreelandella</taxon>
    </lineage>
</organism>
<dbReference type="InterPro" id="IPR036909">
    <property type="entry name" value="Cyt_c-like_dom_sf"/>
</dbReference>
<evidence type="ECO:0000256" key="3">
    <source>
        <dbReference type="ARBA" id="ARBA00023004"/>
    </source>
</evidence>
<feature type="domain" description="Cytochrome c" evidence="6">
    <location>
        <begin position="32"/>
        <end position="123"/>
    </location>
</feature>
<dbReference type="Proteomes" id="UP000437638">
    <property type="component" value="Unassembled WGS sequence"/>
</dbReference>
<proteinExistence type="predicted"/>
<name>A0A7X3GYN0_9GAMM</name>
<dbReference type="PROSITE" id="PS51007">
    <property type="entry name" value="CYTC"/>
    <property type="match status" value="1"/>
</dbReference>
<feature type="chain" id="PRO_5030518875" evidence="5">
    <location>
        <begin position="20"/>
        <end position="123"/>
    </location>
</feature>
<evidence type="ECO:0000256" key="5">
    <source>
        <dbReference type="SAM" id="SignalP"/>
    </source>
</evidence>
<dbReference type="PROSITE" id="PS51257">
    <property type="entry name" value="PROKAR_LIPOPROTEIN"/>
    <property type="match status" value="1"/>
</dbReference>
<feature type="signal peptide" evidence="5">
    <location>
        <begin position="1"/>
        <end position="19"/>
    </location>
</feature>
<dbReference type="GO" id="GO:0046872">
    <property type="term" value="F:metal ion binding"/>
    <property type="evidence" value="ECO:0007669"/>
    <property type="project" value="UniProtKB-KW"/>
</dbReference>
<comment type="caution">
    <text evidence="7">The sequence shown here is derived from an EMBL/GenBank/DDBJ whole genome shotgun (WGS) entry which is preliminary data.</text>
</comment>
<gene>
    <name evidence="7" type="ORF">GPM19_01950</name>
</gene>
<dbReference type="EMBL" id="WTKP01000001">
    <property type="protein sequence ID" value="MWJ26979.1"/>
    <property type="molecule type" value="Genomic_DNA"/>
</dbReference>
<evidence type="ECO:0000256" key="2">
    <source>
        <dbReference type="ARBA" id="ARBA00022723"/>
    </source>
</evidence>
<keyword evidence="1 4" id="KW-0349">Heme</keyword>
<evidence type="ECO:0000313" key="7">
    <source>
        <dbReference type="EMBL" id="MWJ26979.1"/>
    </source>
</evidence>
<evidence type="ECO:0000256" key="4">
    <source>
        <dbReference type="PROSITE-ProRule" id="PRU00433"/>
    </source>
</evidence>
<protein>
    <submittedName>
        <fullName evidence="7">C-type cytochrome</fullName>
    </submittedName>
</protein>
<dbReference type="InterPro" id="IPR009056">
    <property type="entry name" value="Cyt_c-like_dom"/>
</dbReference>
<keyword evidence="5" id="KW-0732">Signal</keyword>
<dbReference type="GO" id="GO:0020037">
    <property type="term" value="F:heme binding"/>
    <property type="evidence" value="ECO:0007669"/>
    <property type="project" value="InterPro"/>
</dbReference>
<evidence type="ECO:0000313" key="8">
    <source>
        <dbReference type="Proteomes" id="UP000437638"/>
    </source>
</evidence>
<keyword evidence="2 4" id="KW-0479">Metal-binding</keyword>
<dbReference type="Gene3D" id="1.10.760.10">
    <property type="entry name" value="Cytochrome c-like domain"/>
    <property type="match status" value="1"/>
</dbReference>
<dbReference type="SUPFAM" id="SSF46626">
    <property type="entry name" value="Cytochrome c"/>
    <property type="match status" value="1"/>
</dbReference>
<accession>A0A7X3GYN0</accession>
<evidence type="ECO:0000259" key="6">
    <source>
        <dbReference type="PROSITE" id="PS51007"/>
    </source>
</evidence>
<reference evidence="7 8" key="1">
    <citation type="submission" date="2019-12" db="EMBL/GenBank/DDBJ databases">
        <title>Halomonas rutogse sp. nov. isolated from two lakes on Tibetan Plateau.</title>
        <authorList>
            <person name="Gao P."/>
        </authorList>
    </citation>
    <scope>NUCLEOTIDE SEQUENCE [LARGE SCALE GENOMIC DNA]</scope>
    <source>
        <strain evidence="7 8">ZH2S</strain>
    </source>
</reference>
<keyword evidence="3 4" id="KW-0408">Iron</keyword>
<sequence length="123" mass="13242">MPMTTKPAFSVLLMPLFFAVGCNESEVMSLPGDPAKGKMAIAAYGCGSCHAIPGILGANGRTGPPLERIAERTYLAGVLPNTPEQMMRWIRIPEAIDPLTAMPNMDVSVNDARDITAYLYTLK</sequence>
<evidence type="ECO:0000256" key="1">
    <source>
        <dbReference type="ARBA" id="ARBA00022617"/>
    </source>
</evidence>
<dbReference type="GO" id="GO:0009055">
    <property type="term" value="F:electron transfer activity"/>
    <property type="evidence" value="ECO:0007669"/>
    <property type="project" value="InterPro"/>
</dbReference>
<dbReference type="AlphaFoldDB" id="A0A7X3GYN0"/>
<keyword evidence="8" id="KW-1185">Reference proteome</keyword>